<comment type="caution">
    <text evidence="5">The sequence shown here is derived from an EMBL/GenBank/DDBJ whole genome shotgun (WGS) entry which is preliminary data.</text>
</comment>
<dbReference type="SMART" id="SM00342">
    <property type="entry name" value="HTH_ARAC"/>
    <property type="match status" value="1"/>
</dbReference>
<evidence type="ECO:0000256" key="2">
    <source>
        <dbReference type="ARBA" id="ARBA00023125"/>
    </source>
</evidence>
<dbReference type="PROSITE" id="PS01124">
    <property type="entry name" value="HTH_ARAC_FAMILY_2"/>
    <property type="match status" value="1"/>
</dbReference>
<proteinExistence type="predicted"/>
<dbReference type="InterPro" id="IPR009057">
    <property type="entry name" value="Homeodomain-like_sf"/>
</dbReference>
<organism evidence="5 6">
    <name type="scientific">Winogradskyella litorisediminis</name>
    <dbReference type="NCBI Taxonomy" id="1156618"/>
    <lineage>
        <taxon>Bacteria</taxon>
        <taxon>Pseudomonadati</taxon>
        <taxon>Bacteroidota</taxon>
        <taxon>Flavobacteriia</taxon>
        <taxon>Flavobacteriales</taxon>
        <taxon>Flavobacteriaceae</taxon>
        <taxon>Winogradskyella</taxon>
    </lineage>
</organism>
<dbReference type="PANTHER" id="PTHR43280">
    <property type="entry name" value="ARAC-FAMILY TRANSCRIPTIONAL REGULATOR"/>
    <property type="match status" value="1"/>
</dbReference>
<evidence type="ECO:0000259" key="4">
    <source>
        <dbReference type="PROSITE" id="PS01124"/>
    </source>
</evidence>
<dbReference type="Pfam" id="PF12833">
    <property type="entry name" value="HTH_18"/>
    <property type="match status" value="1"/>
</dbReference>
<keyword evidence="6" id="KW-1185">Reference proteome</keyword>
<dbReference type="Proteomes" id="UP001597013">
    <property type="component" value="Unassembled WGS sequence"/>
</dbReference>
<dbReference type="SUPFAM" id="SSF46689">
    <property type="entry name" value="Homeodomain-like"/>
    <property type="match status" value="1"/>
</dbReference>
<protein>
    <submittedName>
        <fullName evidence="5">Helix-turn-helix domain-containing protein</fullName>
    </submittedName>
</protein>
<dbReference type="RefSeq" id="WP_386127801.1">
    <property type="nucleotide sequence ID" value="NZ_JBHTJL010000009.1"/>
</dbReference>
<accession>A0ABW3N6V0</accession>
<evidence type="ECO:0000256" key="1">
    <source>
        <dbReference type="ARBA" id="ARBA00023015"/>
    </source>
</evidence>
<feature type="domain" description="HTH araC/xylS-type" evidence="4">
    <location>
        <begin position="71"/>
        <end position="174"/>
    </location>
</feature>
<dbReference type="PROSITE" id="PS00041">
    <property type="entry name" value="HTH_ARAC_FAMILY_1"/>
    <property type="match status" value="1"/>
</dbReference>
<dbReference type="InterPro" id="IPR018062">
    <property type="entry name" value="HTH_AraC-typ_CS"/>
</dbReference>
<sequence>MKLFLKSDYNKMLQAIVTEKLNALNVSYSFSNTNEITITDALADVDLNDISAVLKPYGISIKSNESLDLVYRIKATIDNFLESNDVLRYNTSDYLAEKLNYSYKHLSTSFTEATHASIESYVILRKVDIVKDLLINSQLTLTEIAFKLNYSSVAHLSRQFKKTTGLTPSAFQRIMSHRKKLS</sequence>
<dbReference type="EMBL" id="JBHTJL010000009">
    <property type="protein sequence ID" value="MFD1062180.1"/>
    <property type="molecule type" value="Genomic_DNA"/>
</dbReference>
<keyword evidence="2" id="KW-0238">DNA-binding</keyword>
<dbReference type="Gene3D" id="1.10.10.60">
    <property type="entry name" value="Homeodomain-like"/>
    <property type="match status" value="1"/>
</dbReference>
<evidence type="ECO:0000313" key="5">
    <source>
        <dbReference type="EMBL" id="MFD1062180.1"/>
    </source>
</evidence>
<evidence type="ECO:0000256" key="3">
    <source>
        <dbReference type="ARBA" id="ARBA00023163"/>
    </source>
</evidence>
<dbReference type="InterPro" id="IPR018060">
    <property type="entry name" value="HTH_AraC"/>
</dbReference>
<gene>
    <name evidence="5" type="ORF">ACFQ1Q_02895</name>
</gene>
<keyword evidence="3" id="KW-0804">Transcription</keyword>
<keyword evidence="1" id="KW-0805">Transcription regulation</keyword>
<evidence type="ECO:0000313" key="6">
    <source>
        <dbReference type="Proteomes" id="UP001597013"/>
    </source>
</evidence>
<dbReference type="PANTHER" id="PTHR43280:SF2">
    <property type="entry name" value="HTH-TYPE TRANSCRIPTIONAL REGULATOR EXSA"/>
    <property type="match status" value="1"/>
</dbReference>
<name>A0ABW3N6V0_9FLAO</name>
<reference evidence="6" key="1">
    <citation type="journal article" date="2019" name="Int. J. Syst. Evol. Microbiol.">
        <title>The Global Catalogue of Microorganisms (GCM) 10K type strain sequencing project: providing services to taxonomists for standard genome sequencing and annotation.</title>
        <authorList>
            <consortium name="The Broad Institute Genomics Platform"/>
            <consortium name="The Broad Institute Genome Sequencing Center for Infectious Disease"/>
            <person name="Wu L."/>
            <person name="Ma J."/>
        </authorList>
    </citation>
    <scope>NUCLEOTIDE SEQUENCE [LARGE SCALE GENOMIC DNA]</scope>
    <source>
        <strain evidence="6">CCUG 62215</strain>
    </source>
</reference>